<organism evidence="1">
    <name type="scientific">Pluralibacter gergoviae</name>
    <name type="common">Enterobacter gergoviae</name>
    <dbReference type="NCBI Taxonomy" id="61647"/>
    <lineage>
        <taxon>Bacteria</taxon>
        <taxon>Pseudomonadati</taxon>
        <taxon>Pseudomonadota</taxon>
        <taxon>Gammaproteobacteria</taxon>
        <taxon>Enterobacterales</taxon>
        <taxon>Enterobacteriaceae</taxon>
        <taxon>Pluralibacter</taxon>
    </lineage>
</organism>
<accession>A0AAI9DMA1</accession>
<evidence type="ECO:0000313" key="1">
    <source>
        <dbReference type="EMBL" id="EML1472166.1"/>
    </source>
</evidence>
<reference evidence="1" key="1">
    <citation type="submission" date="2024-02" db="EMBL/GenBank/DDBJ databases">
        <authorList>
            <consortium name="Clinical and Environmental Microbiology Branch: Whole genome sequencing antimicrobial resistance pathogens in the healthcare setting"/>
        </authorList>
    </citation>
    <scope>NUCLEOTIDE SEQUENCE</scope>
    <source>
        <strain evidence="1">2021DK-00143</strain>
    </source>
</reference>
<gene>
    <name evidence="1" type="ORF">QEG54_002910</name>
</gene>
<protein>
    <submittedName>
        <fullName evidence="1">Uncharacterized protein</fullName>
    </submittedName>
</protein>
<proteinExistence type="predicted"/>
<comment type="caution">
    <text evidence="1">The sequence shown here is derived from an EMBL/GenBank/DDBJ whole genome shotgun (WGS) entry which is preliminary data.</text>
</comment>
<dbReference type="AlphaFoldDB" id="A0AAI9DMA1"/>
<sequence length="90" mass="10481">MRSVSINGAVFIFMASGEKLQDSDWLPSNGKPDQKFVLWPRGEGWDVRRLQLSMKGPEWLPIAERLFDDEPKAWQAAYGHWMEIVKKRGY</sequence>
<name>A0AAI9DMA1_PLUGE</name>
<dbReference type="EMBL" id="ABLOKC030000015">
    <property type="protein sequence ID" value="EML1472166.1"/>
    <property type="molecule type" value="Genomic_DNA"/>
</dbReference>